<dbReference type="EMBL" id="FNXY01000003">
    <property type="protein sequence ID" value="SEI73665.1"/>
    <property type="molecule type" value="Genomic_DNA"/>
</dbReference>
<dbReference type="OrthoDB" id="7851643at2"/>
<keyword evidence="3" id="KW-1185">Reference proteome</keyword>
<evidence type="ECO:0000259" key="1">
    <source>
        <dbReference type="Pfam" id="PF13712"/>
    </source>
</evidence>
<proteinExistence type="predicted"/>
<gene>
    <name evidence="2" type="ORF">SAMN04487995_1945</name>
</gene>
<dbReference type="Proteomes" id="UP000199532">
    <property type="component" value="Unassembled WGS sequence"/>
</dbReference>
<dbReference type="InterPro" id="IPR059123">
    <property type="entry name" value="StrF_dom"/>
</dbReference>
<dbReference type="STRING" id="408657.SAMN04487995_1945"/>
<dbReference type="Gene3D" id="3.90.550.10">
    <property type="entry name" value="Spore Coat Polysaccharide Biosynthesis Protein SpsA, Chain A"/>
    <property type="match status" value="1"/>
</dbReference>
<dbReference type="Pfam" id="PF13712">
    <property type="entry name" value="Glyco_tranf_2_5"/>
    <property type="match status" value="1"/>
</dbReference>
<dbReference type="RefSeq" id="WP_090334965.1">
    <property type="nucleotide sequence ID" value="NZ_FNXY01000003.1"/>
</dbReference>
<protein>
    <submittedName>
        <fullName evidence="2">Glycosyltransferase like family protein</fullName>
    </submittedName>
</protein>
<evidence type="ECO:0000313" key="2">
    <source>
        <dbReference type="EMBL" id="SEI73665.1"/>
    </source>
</evidence>
<dbReference type="AlphaFoldDB" id="A0A1H6TBP6"/>
<evidence type="ECO:0000313" key="3">
    <source>
        <dbReference type="Proteomes" id="UP000199532"/>
    </source>
</evidence>
<keyword evidence="2" id="KW-0808">Transferase</keyword>
<sequence>MISIVICSANANDLRLVSRNIEQTIGVPFEIISFDNSDGKKGICELYNIGRNNAKYDIICFMHEDIRIDTSDWGKLVLDKFAGKAEIGVVGVAGGGYKSLTPSGWYCLEYKSVDRYFQNLLQGFKLDDKDEILAYHNPYDQKISEVICVDGLWFCARKEILDEKPFDEDLLKGFHGYDIDFCLNIYGKHKIVVVYDVLMKHASEGNFNSSWLNEILKVHRKWTKSLPLTISDISDMELYDTEKAALKNLVEQMIEWKYSFYQIHRMLLTVGKSGKMPLRLFFKGYVHLVEQKLGIRK</sequence>
<dbReference type="GO" id="GO:0016740">
    <property type="term" value="F:transferase activity"/>
    <property type="evidence" value="ECO:0007669"/>
    <property type="project" value="UniProtKB-KW"/>
</dbReference>
<reference evidence="2 3" key="1">
    <citation type="submission" date="2016-10" db="EMBL/GenBank/DDBJ databases">
        <authorList>
            <person name="de Groot N.N."/>
        </authorList>
    </citation>
    <scope>NUCLEOTIDE SEQUENCE [LARGE SCALE GENOMIC DNA]</scope>
    <source>
        <strain evidence="2 3">DSM 19938</strain>
    </source>
</reference>
<organism evidence="2 3">
    <name type="scientific">Dyadobacter koreensis</name>
    <dbReference type="NCBI Taxonomy" id="408657"/>
    <lineage>
        <taxon>Bacteria</taxon>
        <taxon>Pseudomonadati</taxon>
        <taxon>Bacteroidota</taxon>
        <taxon>Cytophagia</taxon>
        <taxon>Cytophagales</taxon>
        <taxon>Spirosomataceae</taxon>
        <taxon>Dyadobacter</taxon>
    </lineage>
</organism>
<accession>A0A1H6TBP6</accession>
<dbReference type="SUPFAM" id="SSF53448">
    <property type="entry name" value="Nucleotide-diphospho-sugar transferases"/>
    <property type="match status" value="1"/>
</dbReference>
<dbReference type="InterPro" id="IPR029044">
    <property type="entry name" value="Nucleotide-diphossugar_trans"/>
</dbReference>
<feature type="domain" description="Streptomycin biosynthesis protein StrF" evidence="1">
    <location>
        <begin position="6"/>
        <end position="199"/>
    </location>
</feature>
<name>A0A1H6TBP6_9BACT</name>